<dbReference type="Pfam" id="PF21743">
    <property type="entry name" value="PTM_DIR17_Tudor"/>
    <property type="match status" value="1"/>
</dbReference>
<proteinExistence type="predicted"/>
<gene>
    <name evidence="3" type="ORF">CYMTET_38249</name>
    <name evidence="2" type="ORF">CYMTET_38251</name>
</gene>
<evidence type="ECO:0000313" key="2">
    <source>
        <dbReference type="EMBL" id="KAK3252445.1"/>
    </source>
</evidence>
<evidence type="ECO:0000313" key="3">
    <source>
        <dbReference type="EMBL" id="KAK3252450.1"/>
    </source>
</evidence>
<dbReference type="Proteomes" id="UP001190700">
    <property type="component" value="Unassembled WGS sequence"/>
</dbReference>
<dbReference type="InterPro" id="IPR047365">
    <property type="entry name" value="Tudor_AtPTM-like"/>
</dbReference>
<name>A0AAE0CEH2_9CHLO</name>
<evidence type="ECO:0000313" key="4">
    <source>
        <dbReference type="Proteomes" id="UP001190700"/>
    </source>
</evidence>
<dbReference type="EMBL" id="LGRX02025406">
    <property type="protein sequence ID" value="KAK3252450.1"/>
    <property type="molecule type" value="Genomic_DNA"/>
</dbReference>
<accession>A0AAE0CEH2</accession>
<organism evidence="3 4">
    <name type="scientific">Cymbomonas tetramitiformis</name>
    <dbReference type="NCBI Taxonomy" id="36881"/>
    <lineage>
        <taxon>Eukaryota</taxon>
        <taxon>Viridiplantae</taxon>
        <taxon>Chlorophyta</taxon>
        <taxon>Pyramimonadophyceae</taxon>
        <taxon>Pyramimonadales</taxon>
        <taxon>Pyramimonadaceae</taxon>
        <taxon>Cymbomonas</taxon>
    </lineage>
</organism>
<dbReference type="AlphaFoldDB" id="A0AAE0CEH2"/>
<reference evidence="3" key="2">
    <citation type="submission" date="2023-06" db="EMBL/GenBank/DDBJ databases">
        <title>Long-read-based genome assembly of the green algal bacterivore Cymbomonas tetramitiformis.</title>
        <authorList>
            <person name="Gyaltshen Y."/>
            <person name="Rozenberg A."/>
            <person name="Paasch A."/>
            <person name="Burns J.A."/>
            <person name="Warring S."/>
            <person name="Larson R."/>
            <person name="Maurer-Alcala X."/>
            <person name="Dacks J."/>
            <person name="Kim E."/>
        </authorList>
    </citation>
    <scope>NUCLEOTIDE SEQUENCE</scope>
    <source>
        <strain evidence="3">PLY_AMNH</strain>
    </source>
</reference>
<sequence>MLKTTYELEGDRLEIVLAFRRIETLRAYGRQLLSVSENRGLLPNVDVVIRMSLEPTVGLAIKKEFAGHGVFLGKIMSIDKEDTGKWWYQIEYGDGDRETMDIEELRAFDLTC</sequence>
<feature type="domain" description="PTM/DIR17-like Tudor" evidence="1">
    <location>
        <begin position="58"/>
        <end position="107"/>
    </location>
</feature>
<reference evidence="3 4" key="1">
    <citation type="journal article" date="2015" name="Genome Biol. Evol.">
        <title>Comparative Genomics of a Bacterivorous Green Alga Reveals Evolutionary Causalities and Consequences of Phago-Mixotrophic Mode of Nutrition.</title>
        <authorList>
            <person name="Burns J.A."/>
            <person name="Paasch A."/>
            <person name="Narechania A."/>
            <person name="Kim E."/>
        </authorList>
    </citation>
    <scope>NUCLEOTIDE SEQUENCE [LARGE SCALE GENOMIC DNA]</scope>
    <source>
        <strain evidence="3">PLY_AMNH</strain>
    </source>
</reference>
<dbReference type="EMBL" id="LGRX02025407">
    <property type="protein sequence ID" value="KAK3252445.1"/>
    <property type="molecule type" value="Genomic_DNA"/>
</dbReference>
<comment type="caution">
    <text evidence="3">The sequence shown here is derived from an EMBL/GenBank/DDBJ whole genome shotgun (WGS) entry which is preliminary data.</text>
</comment>
<protein>
    <recommendedName>
        <fullName evidence="1">PTM/DIR17-like Tudor domain-containing protein</fullName>
    </recommendedName>
</protein>
<evidence type="ECO:0000259" key="1">
    <source>
        <dbReference type="Pfam" id="PF21743"/>
    </source>
</evidence>
<keyword evidence="4" id="KW-1185">Reference proteome</keyword>